<organism evidence="2">
    <name type="scientific">Pseudomonas helleri</name>
    <dbReference type="NCBI Taxonomy" id="1608996"/>
    <lineage>
        <taxon>Bacteria</taxon>
        <taxon>Pseudomonadati</taxon>
        <taxon>Pseudomonadota</taxon>
        <taxon>Gammaproteobacteria</taxon>
        <taxon>Pseudomonadales</taxon>
        <taxon>Pseudomonadaceae</taxon>
        <taxon>Pseudomonas</taxon>
    </lineage>
</organism>
<keyword evidence="1" id="KW-0812">Transmembrane</keyword>
<feature type="transmembrane region" description="Helical" evidence="1">
    <location>
        <begin position="56"/>
        <end position="78"/>
    </location>
</feature>
<proteinExistence type="predicted"/>
<gene>
    <name evidence="2" type="ORF">GHN86_02500</name>
</gene>
<evidence type="ECO:0000256" key="1">
    <source>
        <dbReference type="SAM" id="Phobius"/>
    </source>
</evidence>
<reference evidence="2" key="1">
    <citation type="submission" date="2019-10" db="EMBL/GenBank/DDBJ databases">
        <title>Evaluation of single-gene subtyping targets for Pseudomonas.</title>
        <authorList>
            <person name="Reichler S.J."/>
            <person name="Orsi R.H."/>
            <person name="Wiedmann M."/>
            <person name="Martin N.H."/>
            <person name="Murphy S.I."/>
        </authorList>
    </citation>
    <scope>NUCLEOTIDE SEQUENCE</scope>
    <source>
        <strain evidence="2">FSL R10-2339</strain>
    </source>
</reference>
<protein>
    <submittedName>
        <fullName evidence="2">Uncharacterized protein</fullName>
    </submittedName>
</protein>
<keyword evidence="1" id="KW-0472">Membrane</keyword>
<feature type="transmembrane region" description="Helical" evidence="1">
    <location>
        <begin position="164"/>
        <end position="184"/>
    </location>
</feature>
<keyword evidence="1" id="KW-1133">Transmembrane helix</keyword>
<feature type="transmembrane region" description="Helical" evidence="1">
    <location>
        <begin position="29"/>
        <end position="49"/>
    </location>
</feature>
<dbReference type="EMBL" id="WIWC01000002">
    <property type="protein sequence ID" value="MQT78944.1"/>
    <property type="molecule type" value="Genomic_DNA"/>
</dbReference>
<accession>A0A6A7YQ85</accession>
<sequence>MIQLSIAGLFFLLFWNALGGAKGTLVAQGLFLLICMSSSVLSIKQFQLIKRFKAHVWWMTGLAALGTVALSIIASAYADSLIVNWTRIDAAQFPLAQKALSALILIALWGYVATVLISLSVGIVAFSMTVTHPAFMLETKKKHLKFKSWDQYKPGLEQRRHSRLLVTVWSGAAFTVAILLNSWVSILGHAEEGLQDVMIFASFHLHPEDCGVQGKTADTWAALVAEGRTVIATPAANGYSYETMGCKIQAVKLANAVQEH</sequence>
<feature type="transmembrane region" description="Helical" evidence="1">
    <location>
        <begin position="98"/>
        <end position="126"/>
    </location>
</feature>
<comment type="caution">
    <text evidence="2">The sequence shown here is derived from an EMBL/GenBank/DDBJ whole genome shotgun (WGS) entry which is preliminary data.</text>
</comment>
<name>A0A6A7YQ85_9PSED</name>
<dbReference type="RefSeq" id="WP_010655622.1">
    <property type="nucleotide sequence ID" value="NZ_WIWC01000002.1"/>
</dbReference>
<dbReference type="AlphaFoldDB" id="A0A6A7YQ85"/>
<evidence type="ECO:0000313" key="2">
    <source>
        <dbReference type="EMBL" id="MQT78944.1"/>
    </source>
</evidence>